<protein>
    <submittedName>
        <fullName evidence="3">Uncharacterized protein</fullName>
    </submittedName>
</protein>
<sequence length="126" mass="12432">MYGWIWRHLPGNTLVRAFLSVLLALGAVFLLFQYVFPWAEPLLPFGESSIGDAADGGAGGGDPGLTPAESPSAGPADGSAGTEPSDAPSQTGDGEATTGDAGGEEPVLGGLGELTDPAAVPAAPAL</sequence>
<feature type="region of interest" description="Disordered" evidence="1">
    <location>
        <begin position="47"/>
        <end position="126"/>
    </location>
</feature>
<evidence type="ECO:0000256" key="1">
    <source>
        <dbReference type="SAM" id="MobiDB-lite"/>
    </source>
</evidence>
<feature type="compositionally biased region" description="Low complexity" evidence="1">
    <location>
        <begin position="91"/>
        <end position="108"/>
    </location>
</feature>
<keyword evidence="2" id="KW-0472">Membrane</keyword>
<gene>
    <name evidence="3" type="ORF">FHU37_002325</name>
</gene>
<feature type="compositionally biased region" description="Gly residues" evidence="1">
    <location>
        <begin position="54"/>
        <end position="63"/>
    </location>
</feature>
<keyword evidence="2" id="KW-0812">Transmembrane</keyword>
<comment type="caution">
    <text evidence="3">The sequence shown here is derived from an EMBL/GenBank/DDBJ whole genome shotgun (WGS) entry which is preliminary data.</text>
</comment>
<accession>A0A853A4F4</accession>
<proteinExistence type="predicted"/>
<feature type="transmembrane region" description="Helical" evidence="2">
    <location>
        <begin position="14"/>
        <end position="36"/>
    </location>
</feature>
<name>A0A853A4F4_9ACTN</name>
<reference evidence="3 4" key="1">
    <citation type="submission" date="2020-07" db="EMBL/GenBank/DDBJ databases">
        <title>Sequencing the genomes of 1000 actinobacteria strains.</title>
        <authorList>
            <person name="Klenk H.-P."/>
        </authorList>
    </citation>
    <scope>NUCLEOTIDE SEQUENCE [LARGE SCALE GENOMIC DNA]</scope>
    <source>
        <strain evidence="3 4">DSM 42178</strain>
    </source>
</reference>
<dbReference type="EMBL" id="JACBZD010000001">
    <property type="protein sequence ID" value="NYI05382.1"/>
    <property type="molecule type" value="Genomic_DNA"/>
</dbReference>
<evidence type="ECO:0000313" key="3">
    <source>
        <dbReference type="EMBL" id="NYI05382.1"/>
    </source>
</evidence>
<organism evidence="3 4">
    <name type="scientific">Allostreptomyces psammosilenae</name>
    <dbReference type="NCBI Taxonomy" id="1892865"/>
    <lineage>
        <taxon>Bacteria</taxon>
        <taxon>Bacillati</taxon>
        <taxon>Actinomycetota</taxon>
        <taxon>Actinomycetes</taxon>
        <taxon>Kitasatosporales</taxon>
        <taxon>Streptomycetaceae</taxon>
        <taxon>Allostreptomyces</taxon>
    </lineage>
</organism>
<evidence type="ECO:0000313" key="4">
    <source>
        <dbReference type="Proteomes" id="UP000567795"/>
    </source>
</evidence>
<keyword evidence="4" id="KW-1185">Reference proteome</keyword>
<dbReference type="Proteomes" id="UP000567795">
    <property type="component" value="Unassembled WGS sequence"/>
</dbReference>
<evidence type="ECO:0000256" key="2">
    <source>
        <dbReference type="SAM" id="Phobius"/>
    </source>
</evidence>
<keyword evidence="2" id="KW-1133">Transmembrane helix</keyword>
<dbReference type="AlphaFoldDB" id="A0A853A4F4"/>